<evidence type="ECO:0000313" key="3">
    <source>
        <dbReference type="Proteomes" id="UP000198211"/>
    </source>
</evidence>
<sequence length="187" mass="20935">MSRSGGGSQMTVSRRKRKKVPTRDESREVKAILPVEGSRIARLRKVVKLGIENFTRVDYQLNIRTPLATMTWLYLNCTVQLGISRALAMLSVVFPYETGVLCYLQPGHSHNIADRAVVWCREPVRKSNVYTPAKLVDEVNTRKAAASPDDEAVMFSMVQQDNLSNIRHSMLVDLFGDAVKSVLGDVN</sequence>
<keyword evidence="3" id="KW-1185">Reference proteome</keyword>
<dbReference type="EMBL" id="NBNE01012257">
    <property type="protein sequence ID" value="OWY95964.1"/>
    <property type="molecule type" value="Genomic_DNA"/>
</dbReference>
<dbReference type="AlphaFoldDB" id="A0A225US99"/>
<protein>
    <submittedName>
        <fullName evidence="2">Uncharacterized protein</fullName>
    </submittedName>
</protein>
<feature type="region of interest" description="Disordered" evidence="1">
    <location>
        <begin position="1"/>
        <end position="25"/>
    </location>
</feature>
<name>A0A225US99_9STRA</name>
<dbReference type="Proteomes" id="UP000198211">
    <property type="component" value="Unassembled WGS sequence"/>
</dbReference>
<accession>A0A225US99</accession>
<proteinExistence type="predicted"/>
<gene>
    <name evidence="2" type="ORF">PHMEG_00033890</name>
</gene>
<reference evidence="3" key="1">
    <citation type="submission" date="2017-03" db="EMBL/GenBank/DDBJ databases">
        <title>Phytopthora megakarya and P. palmivora, two closely related causual agents of cacao black pod achieved similar genome size and gene model numbers by different mechanisms.</title>
        <authorList>
            <person name="Ali S."/>
            <person name="Shao J."/>
            <person name="Larry D.J."/>
            <person name="Kronmiller B."/>
            <person name="Shen D."/>
            <person name="Strem M.D."/>
            <person name="Melnick R.L."/>
            <person name="Guiltinan M.J."/>
            <person name="Tyler B.M."/>
            <person name="Meinhardt L.W."/>
            <person name="Bailey B.A."/>
        </authorList>
    </citation>
    <scope>NUCLEOTIDE SEQUENCE [LARGE SCALE GENOMIC DNA]</scope>
    <source>
        <strain evidence="3">zdho120</strain>
    </source>
</reference>
<comment type="caution">
    <text evidence="2">The sequence shown here is derived from an EMBL/GenBank/DDBJ whole genome shotgun (WGS) entry which is preliminary data.</text>
</comment>
<evidence type="ECO:0000313" key="2">
    <source>
        <dbReference type="EMBL" id="OWY95964.1"/>
    </source>
</evidence>
<organism evidence="2 3">
    <name type="scientific">Phytophthora megakarya</name>
    <dbReference type="NCBI Taxonomy" id="4795"/>
    <lineage>
        <taxon>Eukaryota</taxon>
        <taxon>Sar</taxon>
        <taxon>Stramenopiles</taxon>
        <taxon>Oomycota</taxon>
        <taxon>Peronosporomycetes</taxon>
        <taxon>Peronosporales</taxon>
        <taxon>Peronosporaceae</taxon>
        <taxon>Phytophthora</taxon>
    </lineage>
</organism>
<evidence type="ECO:0000256" key="1">
    <source>
        <dbReference type="SAM" id="MobiDB-lite"/>
    </source>
</evidence>
<dbReference type="OrthoDB" id="124202at2759"/>